<dbReference type="AlphaFoldDB" id="A0A173LQZ1"/>
<dbReference type="Pfam" id="PF04607">
    <property type="entry name" value="RelA_SpoT"/>
    <property type="match status" value="1"/>
</dbReference>
<dbReference type="SMART" id="SM00954">
    <property type="entry name" value="RelA_SpoT"/>
    <property type="match status" value="1"/>
</dbReference>
<evidence type="ECO:0000256" key="1">
    <source>
        <dbReference type="SAM" id="MobiDB-lite"/>
    </source>
</evidence>
<keyword evidence="3" id="KW-0808">Transferase</keyword>
<dbReference type="Gene3D" id="3.30.460.10">
    <property type="entry name" value="Beta Polymerase, domain 2"/>
    <property type="match status" value="1"/>
</dbReference>
<evidence type="ECO:0000313" key="3">
    <source>
        <dbReference type="EMBL" id="ANI93887.1"/>
    </source>
</evidence>
<dbReference type="EMBL" id="CP015961">
    <property type="protein sequence ID" value="ANI93887.1"/>
    <property type="molecule type" value="Genomic_DNA"/>
</dbReference>
<feature type="region of interest" description="Disordered" evidence="1">
    <location>
        <begin position="1"/>
        <end position="30"/>
    </location>
</feature>
<sequence>MTVSTTAENVPDPDGPLLPFEGRDADGAPSPEVLESAFEAGRKLNEGFMPYRFAIQEVLTKLQILRDEISIREQYSPIEHISDRVKSLDSIVGKLRRRGLPLSVTSMHENLTDIAGVRVTCSFIGDTYRMQQLLDAQPDIRTIELKDYIAEPKPNGYRGLHAIMETPVHLSTGSEPVKVEIQFRTIAMDFWASLEHKTFYKYDRDVPSRLLAELTEAAETANLLDKRMESIHREIRGAGTTKL</sequence>
<proteinExistence type="predicted"/>
<evidence type="ECO:0000259" key="2">
    <source>
        <dbReference type="SMART" id="SM00954"/>
    </source>
</evidence>
<dbReference type="PANTHER" id="PTHR47837:SF2">
    <property type="entry name" value="GTP PYROPHOSPHOKINASE YWAC"/>
    <property type="match status" value="1"/>
</dbReference>
<dbReference type="GO" id="GO:0015969">
    <property type="term" value="P:guanosine tetraphosphate metabolic process"/>
    <property type="evidence" value="ECO:0007669"/>
    <property type="project" value="InterPro"/>
</dbReference>
<dbReference type="InterPro" id="IPR043519">
    <property type="entry name" value="NT_sf"/>
</dbReference>
<organism evidence="3 4">
    <name type="scientific">Dietzia timorensis</name>
    <dbReference type="NCBI Taxonomy" id="499555"/>
    <lineage>
        <taxon>Bacteria</taxon>
        <taxon>Bacillati</taxon>
        <taxon>Actinomycetota</taxon>
        <taxon>Actinomycetes</taxon>
        <taxon>Mycobacteriales</taxon>
        <taxon>Dietziaceae</taxon>
        <taxon>Dietzia</taxon>
    </lineage>
</organism>
<keyword evidence="3" id="KW-0418">Kinase</keyword>
<reference evidence="3 4" key="1">
    <citation type="submission" date="2016-06" db="EMBL/GenBank/DDBJ databases">
        <title>Complete genome sequence of a saline-alkali tolerant type strain Dietzia timorensis ID05-A0528T.</title>
        <authorList>
            <person name="Wu X."/>
        </authorList>
    </citation>
    <scope>NUCLEOTIDE SEQUENCE [LARGE SCALE GENOMIC DNA]</scope>
    <source>
        <strain evidence="3 4">ID05-A0528</strain>
    </source>
</reference>
<dbReference type="InterPro" id="IPR052366">
    <property type="entry name" value="GTP_Pyrophosphokinase"/>
</dbReference>
<feature type="domain" description="RelA/SpoT" evidence="2">
    <location>
        <begin position="83"/>
        <end position="206"/>
    </location>
</feature>
<dbReference type="InterPro" id="IPR007685">
    <property type="entry name" value="RelA_SpoT"/>
</dbReference>
<protein>
    <submittedName>
        <fullName evidence="3">GTP pyrophosphokinase YwaC</fullName>
    </submittedName>
</protein>
<dbReference type="CDD" id="cd05399">
    <property type="entry name" value="NT_Rel-Spo_like"/>
    <property type="match status" value="1"/>
</dbReference>
<dbReference type="Proteomes" id="UP000186104">
    <property type="component" value="Chromosome"/>
</dbReference>
<evidence type="ECO:0000313" key="4">
    <source>
        <dbReference type="Proteomes" id="UP000186104"/>
    </source>
</evidence>
<keyword evidence="4" id="KW-1185">Reference proteome</keyword>
<dbReference type="SUPFAM" id="SSF81301">
    <property type="entry name" value="Nucleotidyltransferase"/>
    <property type="match status" value="1"/>
</dbReference>
<gene>
    <name evidence="3" type="ORF">BJL86_3128</name>
</gene>
<name>A0A173LQZ1_9ACTN</name>
<dbReference type="PANTHER" id="PTHR47837">
    <property type="entry name" value="GTP PYROPHOSPHOKINASE YJBM"/>
    <property type="match status" value="1"/>
</dbReference>
<dbReference type="KEGG" id="dtm:BJL86_3128"/>
<dbReference type="STRING" id="499555.BJL86_3128"/>
<dbReference type="Gene3D" id="1.10.287.860">
    <property type="entry name" value="Nucleotidyltransferase"/>
    <property type="match status" value="1"/>
</dbReference>
<accession>A0A173LQZ1</accession>
<dbReference type="GO" id="GO:0016301">
    <property type="term" value="F:kinase activity"/>
    <property type="evidence" value="ECO:0007669"/>
    <property type="project" value="UniProtKB-KW"/>
</dbReference>